<name>A0A554W5M5_9BURK</name>
<feature type="transmembrane region" description="Helical" evidence="1">
    <location>
        <begin position="217"/>
        <end position="234"/>
    </location>
</feature>
<dbReference type="PANTHER" id="PTHR38034:SF1">
    <property type="entry name" value="INNER MEMBRANE PROTEIN YPJD"/>
    <property type="match status" value="1"/>
</dbReference>
<feature type="transmembrane region" description="Helical" evidence="1">
    <location>
        <begin position="131"/>
        <end position="152"/>
    </location>
</feature>
<dbReference type="Proteomes" id="UP000315736">
    <property type="component" value="Unassembled WGS sequence"/>
</dbReference>
<dbReference type="GO" id="GO:0020037">
    <property type="term" value="F:heme binding"/>
    <property type="evidence" value="ECO:0007669"/>
    <property type="project" value="InterPro"/>
</dbReference>
<dbReference type="EMBL" id="VJNB01000010">
    <property type="protein sequence ID" value="TSE18888.1"/>
    <property type="molecule type" value="Genomic_DNA"/>
</dbReference>
<evidence type="ECO:0000313" key="4">
    <source>
        <dbReference type="Proteomes" id="UP000315736"/>
    </source>
</evidence>
<sequence length="273" mass="29814">MALRYTRRMIVSASPWWLWAPALGAAAGYGALSLWAARLRSHHLTLLVWATLVLHGLALAASFSATPARFGFAPTLSVTAWLVLAVYALETQLYPQLAARWTLAGLGVPAVLLALWFPGTVVPSLSSPWLPLHWALGFASYGLLGAAVAHGWMTQRTEAAIRAGGMQPTALPLLALERLTFRFVWAAFALLTLTLIAGWIFTSLMGPAARWITHKSVFTALSWAVLGALLWGRWRWGWRGRLAVRMLYAAGVLLLLGYVGSHFVLEVILHRGV</sequence>
<feature type="transmembrane region" description="Helical" evidence="1">
    <location>
        <begin position="101"/>
        <end position="119"/>
    </location>
</feature>
<gene>
    <name evidence="3" type="ORF">Talka_01918</name>
</gene>
<feature type="transmembrane region" description="Helical" evidence="1">
    <location>
        <begin position="44"/>
        <end position="64"/>
    </location>
</feature>
<feature type="transmembrane region" description="Helical" evidence="1">
    <location>
        <begin position="16"/>
        <end position="37"/>
    </location>
</feature>
<proteinExistence type="predicted"/>
<dbReference type="AlphaFoldDB" id="A0A554W5M5"/>
<feature type="domain" description="Cytochrome c assembly protein" evidence="2">
    <location>
        <begin position="45"/>
        <end position="268"/>
    </location>
</feature>
<keyword evidence="1" id="KW-1133">Transmembrane helix</keyword>
<evidence type="ECO:0000256" key="1">
    <source>
        <dbReference type="SAM" id="Phobius"/>
    </source>
</evidence>
<feature type="transmembrane region" description="Helical" evidence="1">
    <location>
        <begin position="246"/>
        <end position="265"/>
    </location>
</feature>
<accession>A0A554W5M5</accession>
<feature type="transmembrane region" description="Helical" evidence="1">
    <location>
        <begin position="70"/>
        <end position="89"/>
    </location>
</feature>
<dbReference type="InterPro" id="IPR052372">
    <property type="entry name" value="YpjD/HemX"/>
</dbReference>
<dbReference type="InterPro" id="IPR002541">
    <property type="entry name" value="Cyt_c_assembly"/>
</dbReference>
<comment type="caution">
    <text evidence="3">The sequence shown here is derived from an EMBL/GenBank/DDBJ whole genome shotgun (WGS) entry which is preliminary data.</text>
</comment>
<keyword evidence="1" id="KW-0812">Transmembrane</keyword>
<keyword evidence="1" id="KW-0472">Membrane</keyword>
<dbReference type="PANTHER" id="PTHR38034">
    <property type="entry name" value="INNER MEMBRANE PROTEIN YPJD"/>
    <property type="match status" value="1"/>
</dbReference>
<reference evidence="3 4" key="1">
    <citation type="submission" date="2019-07" db="EMBL/GenBank/DDBJ databases">
        <title>Tepidimonas alkaliphilus YIM 72238 draft genome.</title>
        <authorList>
            <person name="Da Costa M.S."/>
            <person name="Froufe H.J.C."/>
            <person name="Egas C."/>
            <person name="Albuquerque L."/>
        </authorList>
    </citation>
    <scope>NUCLEOTIDE SEQUENCE [LARGE SCALE GENOMIC DNA]</scope>
    <source>
        <strain evidence="3 4">YIM 72238</strain>
    </source>
</reference>
<dbReference type="GO" id="GO:0017004">
    <property type="term" value="P:cytochrome complex assembly"/>
    <property type="evidence" value="ECO:0007669"/>
    <property type="project" value="InterPro"/>
</dbReference>
<evidence type="ECO:0000259" key="2">
    <source>
        <dbReference type="Pfam" id="PF01578"/>
    </source>
</evidence>
<dbReference type="Pfam" id="PF01578">
    <property type="entry name" value="Cytochrom_C_asm"/>
    <property type="match status" value="1"/>
</dbReference>
<protein>
    <submittedName>
        <fullName evidence="3">Cytochrome C assembly protein</fullName>
    </submittedName>
</protein>
<evidence type="ECO:0000313" key="3">
    <source>
        <dbReference type="EMBL" id="TSE18888.1"/>
    </source>
</evidence>
<keyword evidence="4" id="KW-1185">Reference proteome</keyword>
<feature type="transmembrane region" description="Helical" evidence="1">
    <location>
        <begin position="183"/>
        <end position="205"/>
    </location>
</feature>
<organism evidence="3 4">
    <name type="scientific">Tepidimonas alkaliphilus</name>
    <dbReference type="NCBI Taxonomy" id="2588942"/>
    <lineage>
        <taxon>Bacteria</taxon>
        <taxon>Pseudomonadati</taxon>
        <taxon>Pseudomonadota</taxon>
        <taxon>Betaproteobacteria</taxon>
        <taxon>Burkholderiales</taxon>
        <taxon>Tepidimonas</taxon>
    </lineage>
</organism>